<evidence type="ECO:0000256" key="5">
    <source>
        <dbReference type="ARBA" id="ARBA00022777"/>
    </source>
</evidence>
<dbReference type="GO" id="GO:0005524">
    <property type="term" value="F:ATP binding"/>
    <property type="evidence" value="ECO:0007669"/>
    <property type="project" value="UniProtKB-KW"/>
</dbReference>
<keyword evidence="4" id="KW-0547">Nucleotide-binding</keyword>
<dbReference type="EC" id="2.7.11.1" evidence="1"/>
<dbReference type="PROSITE" id="PS50011">
    <property type="entry name" value="PROTEIN_KINASE_DOM"/>
    <property type="match status" value="1"/>
</dbReference>
<evidence type="ECO:0000256" key="1">
    <source>
        <dbReference type="ARBA" id="ARBA00012513"/>
    </source>
</evidence>
<evidence type="ECO:0000256" key="3">
    <source>
        <dbReference type="ARBA" id="ARBA00022679"/>
    </source>
</evidence>
<evidence type="ECO:0000259" key="7">
    <source>
        <dbReference type="PROSITE" id="PS50011"/>
    </source>
</evidence>
<dbReference type="PANTHER" id="PTHR45637">
    <property type="entry name" value="FLIPPASE KINASE 1-RELATED"/>
    <property type="match status" value="1"/>
</dbReference>
<dbReference type="AlphaFoldDB" id="A0A418C4M6"/>
<dbReference type="InterPro" id="IPR000719">
    <property type="entry name" value="Prot_kinase_dom"/>
</dbReference>
<evidence type="ECO:0000313" key="8">
    <source>
        <dbReference type="EMBL" id="RHY63819.1"/>
    </source>
</evidence>
<feature type="domain" description="Protein kinase" evidence="7">
    <location>
        <begin position="1"/>
        <end position="72"/>
    </location>
</feature>
<gene>
    <name evidence="8" type="ORF">DYB34_005337</name>
</gene>
<evidence type="ECO:0000256" key="4">
    <source>
        <dbReference type="ARBA" id="ARBA00022741"/>
    </source>
</evidence>
<comment type="caution">
    <text evidence="8">The sequence shown here is derived from an EMBL/GenBank/DDBJ whole genome shotgun (WGS) entry which is preliminary data.</text>
</comment>
<dbReference type="SUPFAM" id="SSF56112">
    <property type="entry name" value="Protein kinase-like (PK-like)"/>
    <property type="match status" value="1"/>
</dbReference>
<evidence type="ECO:0000256" key="6">
    <source>
        <dbReference type="ARBA" id="ARBA00022840"/>
    </source>
</evidence>
<dbReference type="Pfam" id="PF00069">
    <property type="entry name" value="Pkinase"/>
    <property type="match status" value="1"/>
</dbReference>
<dbReference type="GO" id="GO:0004674">
    <property type="term" value="F:protein serine/threonine kinase activity"/>
    <property type="evidence" value="ECO:0007669"/>
    <property type="project" value="UniProtKB-KW"/>
</dbReference>
<sequence>MPISFHSSPSSAPQRKSLATVEYAAPETLASASHVVVPASDWWAFGVLLYQMLFAKTPFQGDNDVRSTVQHP</sequence>
<dbReference type="EMBL" id="QUTB01004149">
    <property type="protein sequence ID" value="RHY63819.1"/>
    <property type="molecule type" value="Genomic_DNA"/>
</dbReference>
<proteinExistence type="predicted"/>
<organism evidence="8 9">
    <name type="scientific">Aphanomyces astaci</name>
    <name type="common">Crayfish plague agent</name>
    <dbReference type="NCBI Taxonomy" id="112090"/>
    <lineage>
        <taxon>Eukaryota</taxon>
        <taxon>Sar</taxon>
        <taxon>Stramenopiles</taxon>
        <taxon>Oomycota</taxon>
        <taxon>Saprolegniomycetes</taxon>
        <taxon>Saprolegniales</taxon>
        <taxon>Verrucalvaceae</taxon>
        <taxon>Aphanomyces</taxon>
    </lineage>
</organism>
<keyword evidence="6" id="KW-0067">ATP-binding</keyword>
<name>A0A418C4M6_APHAT</name>
<accession>A0A418C4M6</accession>
<keyword evidence="3" id="KW-0808">Transferase</keyword>
<protein>
    <recommendedName>
        <fullName evidence="1">non-specific serine/threonine protein kinase</fullName>
        <ecNumber evidence="1">2.7.11.1</ecNumber>
    </recommendedName>
</protein>
<keyword evidence="5" id="KW-0418">Kinase</keyword>
<dbReference type="InterPro" id="IPR011009">
    <property type="entry name" value="Kinase-like_dom_sf"/>
</dbReference>
<dbReference type="Gene3D" id="1.10.510.10">
    <property type="entry name" value="Transferase(Phosphotransferase) domain 1"/>
    <property type="match status" value="1"/>
</dbReference>
<evidence type="ECO:0000256" key="2">
    <source>
        <dbReference type="ARBA" id="ARBA00022527"/>
    </source>
</evidence>
<keyword evidence="2" id="KW-0723">Serine/threonine-protein kinase</keyword>
<reference evidence="8 9" key="1">
    <citation type="submission" date="2018-08" db="EMBL/GenBank/DDBJ databases">
        <title>Aphanomyces genome sequencing and annotation.</title>
        <authorList>
            <person name="Minardi D."/>
            <person name="Oidtmann B."/>
            <person name="Van Der Giezen M."/>
            <person name="Studholme D.J."/>
        </authorList>
    </citation>
    <scope>NUCLEOTIDE SEQUENCE [LARGE SCALE GENOMIC DNA]</scope>
    <source>
        <strain evidence="8 9">Si</strain>
    </source>
</reference>
<evidence type="ECO:0000313" key="9">
    <source>
        <dbReference type="Proteomes" id="UP000283543"/>
    </source>
</evidence>
<dbReference type="Proteomes" id="UP000283543">
    <property type="component" value="Unassembled WGS sequence"/>
</dbReference>